<evidence type="ECO:0000313" key="5">
    <source>
        <dbReference type="Proteomes" id="UP001108027"/>
    </source>
</evidence>
<organism evidence="4 5">
    <name type="scientific">Alloalcanivorax marinus</name>
    <dbReference type="NCBI Taxonomy" id="1177169"/>
    <lineage>
        <taxon>Bacteria</taxon>
        <taxon>Pseudomonadati</taxon>
        <taxon>Pseudomonadota</taxon>
        <taxon>Gammaproteobacteria</taxon>
        <taxon>Oceanospirillales</taxon>
        <taxon>Alcanivoracaceae</taxon>
        <taxon>Alloalcanivorax</taxon>
    </lineage>
</organism>
<proteinExistence type="predicted"/>
<dbReference type="InterPro" id="IPR036264">
    <property type="entry name" value="Bact_exopeptidase_dim_dom"/>
</dbReference>
<name>A0A9Q3UR86_9GAMM</name>
<accession>A0A9Q3UR86</accession>
<protein>
    <submittedName>
        <fullName evidence="4">Amidohydrolase</fullName>
    </submittedName>
</protein>
<evidence type="ECO:0000256" key="3">
    <source>
        <dbReference type="SAM" id="SignalP"/>
    </source>
</evidence>
<dbReference type="Proteomes" id="UP001108027">
    <property type="component" value="Unassembled WGS sequence"/>
</dbReference>
<feature type="binding site" evidence="2">
    <location>
        <position position="201"/>
    </location>
    <ligand>
        <name>Mn(2+)</name>
        <dbReference type="ChEBI" id="CHEBI:29035"/>
        <label>2</label>
    </ligand>
</feature>
<evidence type="ECO:0000256" key="2">
    <source>
        <dbReference type="PIRSR" id="PIRSR005962-1"/>
    </source>
</evidence>
<dbReference type="SUPFAM" id="SSF53187">
    <property type="entry name" value="Zn-dependent exopeptidases"/>
    <property type="match status" value="1"/>
</dbReference>
<evidence type="ECO:0000313" key="4">
    <source>
        <dbReference type="EMBL" id="MCC4309982.1"/>
    </source>
</evidence>
<dbReference type="Gene3D" id="3.40.630.10">
    <property type="entry name" value="Zn peptidases"/>
    <property type="match status" value="1"/>
</dbReference>
<dbReference type="RefSeq" id="WP_228234659.1">
    <property type="nucleotide sequence ID" value="NZ_JAJGNA010000026.1"/>
</dbReference>
<dbReference type="Gene3D" id="3.30.70.360">
    <property type="match status" value="1"/>
</dbReference>
<comment type="cofactor">
    <cofactor evidence="2">
        <name>Mn(2+)</name>
        <dbReference type="ChEBI" id="CHEBI:29035"/>
    </cofactor>
    <text evidence="2">The Mn(2+) ion enhances activity.</text>
</comment>
<dbReference type="SUPFAM" id="SSF55031">
    <property type="entry name" value="Bacterial exopeptidase dimerisation domain"/>
    <property type="match status" value="1"/>
</dbReference>
<feature type="binding site" evidence="2">
    <location>
        <position position="140"/>
    </location>
    <ligand>
        <name>Mn(2+)</name>
        <dbReference type="ChEBI" id="CHEBI:29035"/>
        <label>2</label>
    </ligand>
</feature>
<feature type="binding site" evidence="2">
    <location>
        <position position="416"/>
    </location>
    <ligand>
        <name>Mn(2+)</name>
        <dbReference type="ChEBI" id="CHEBI:29035"/>
        <label>2</label>
    </ligand>
</feature>
<keyword evidence="2" id="KW-0479">Metal-binding</keyword>
<feature type="binding site" evidence="2">
    <location>
        <position position="174"/>
    </location>
    <ligand>
        <name>Mn(2+)</name>
        <dbReference type="ChEBI" id="CHEBI:29035"/>
        <label>2</label>
    </ligand>
</feature>
<keyword evidence="2" id="KW-0464">Manganese</keyword>
<dbReference type="AlphaFoldDB" id="A0A9Q3UR86"/>
<dbReference type="PANTHER" id="PTHR11014">
    <property type="entry name" value="PEPTIDASE M20 FAMILY MEMBER"/>
    <property type="match status" value="1"/>
</dbReference>
<gene>
    <name evidence="4" type="ORF">LL252_15520</name>
</gene>
<sequence>MSVSLSWRKPLAAALMLAAAGTQAATGLNERVAELAEAQADQLESTFKHLHAHPELGFQETETAKMVSKRLKKLGYQVHTGIGGTGVAAVLNNGDGPVVMFRSDMDGLPLKEDTDLDYASSKQVTLDDGSKVHVAHACGHDAHVSWLLGIAKVMRDTRDDWSGTLVLVAQPAEELLEGAQAMVDDGLYDQVPKPELLISAHVFPAWPSGTVAVRAGRRMAGSDQLDVTLHGVGGHGSMPQATIDPVVMGARSVMAYQTIVSRNVDPQKPAVLTVGASQIGEANNVISETGVLKLNLRWYEKPVRDQMIEAIKRETNGIALAAGVAEDKLPEYTFKGYSEPVYNDEALAKHAQGLLAEGLGKDALMLGFPPVMGSEDFPMLVAGIEDTRTLFMEVGGGPADVVKNYMATGKLPPMNHNPKFEISDPRRAITTAVKANSLLLLDALAPQ</sequence>
<feature type="chain" id="PRO_5040212080" evidence="3">
    <location>
        <begin position="25"/>
        <end position="447"/>
    </location>
</feature>
<feature type="signal peptide" evidence="3">
    <location>
        <begin position="1"/>
        <end position="24"/>
    </location>
</feature>
<dbReference type="EMBL" id="JAJGNA010000026">
    <property type="protein sequence ID" value="MCC4309982.1"/>
    <property type="molecule type" value="Genomic_DNA"/>
</dbReference>
<dbReference type="GO" id="GO:0016787">
    <property type="term" value="F:hydrolase activity"/>
    <property type="evidence" value="ECO:0007669"/>
    <property type="project" value="InterPro"/>
</dbReference>
<dbReference type="PANTHER" id="PTHR11014:SF63">
    <property type="entry name" value="METALLOPEPTIDASE, PUTATIVE (AFU_ORTHOLOGUE AFUA_6G09600)-RELATED"/>
    <property type="match status" value="1"/>
</dbReference>
<dbReference type="InterPro" id="IPR017439">
    <property type="entry name" value="Amidohydrolase"/>
</dbReference>
<dbReference type="Pfam" id="PF01546">
    <property type="entry name" value="Peptidase_M20"/>
    <property type="match status" value="1"/>
</dbReference>
<keyword evidence="1" id="KW-0378">Hydrolase</keyword>
<dbReference type="GO" id="GO:0046872">
    <property type="term" value="F:metal ion binding"/>
    <property type="evidence" value="ECO:0007669"/>
    <property type="project" value="UniProtKB-KW"/>
</dbReference>
<dbReference type="NCBIfam" id="TIGR01891">
    <property type="entry name" value="amidohydrolases"/>
    <property type="match status" value="1"/>
</dbReference>
<keyword evidence="5" id="KW-1185">Reference proteome</keyword>
<evidence type="ECO:0000256" key="1">
    <source>
        <dbReference type="ARBA" id="ARBA00022801"/>
    </source>
</evidence>
<keyword evidence="3" id="KW-0732">Signal</keyword>
<dbReference type="InterPro" id="IPR002933">
    <property type="entry name" value="Peptidase_M20"/>
</dbReference>
<dbReference type="PIRSF" id="PIRSF005962">
    <property type="entry name" value="Pept_M20D_amidohydro"/>
    <property type="match status" value="1"/>
</dbReference>
<comment type="caution">
    <text evidence="4">The sequence shown here is derived from an EMBL/GenBank/DDBJ whole genome shotgun (WGS) entry which is preliminary data.</text>
</comment>
<reference evidence="4" key="1">
    <citation type="submission" date="2021-10" db="EMBL/GenBank/DDBJ databases">
        <title>The diversity and Nitrogen Metabolism of Culturable Nitrate-Utilizing Bacteria Within the Oxygen Minimum Zone of the Changjiang (Yangtze River)Estuary.</title>
        <authorList>
            <person name="Zhang D."/>
            <person name="Zheng J."/>
            <person name="Liu S."/>
            <person name="He W."/>
        </authorList>
    </citation>
    <scope>NUCLEOTIDE SEQUENCE</scope>
    <source>
        <strain evidence="4">FXH-223</strain>
    </source>
</reference>
<feature type="binding site" evidence="2">
    <location>
        <position position="138"/>
    </location>
    <ligand>
        <name>Mn(2+)</name>
        <dbReference type="ChEBI" id="CHEBI:29035"/>
        <label>2</label>
    </ligand>
</feature>